<dbReference type="EMBL" id="WKKH01000002">
    <property type="protein sequence ID" value="MRX74822.1"/>
    <property type="molecule type" value="Genomic_DNA"/>
</dbReference>
<evidence type="ECO:0000313" key="2">
    <source>
        <dbReference type="EMBL" id="MRX74822.1"/>
    </source>
</evidence>
<protein>
    <recommendedName>
        <fullName evidence="4">DUF4249 family protein</fullName>
    </recommendedName>
</protein>
<dbReference type="Proteomes" id="UP000487757">
    <property type="component" value="Unassembled WGS sequence"/>
</dbReference>
<sequence>MKKFTILMLCMVTLGLASCKKEALVTPNNLTIIKFINPNDWQSSANRFTLSASILDSRIDLRTLEDDGILVYVSRGDNGVYEQLPFTYDTQAYSYAVSEGRIDIDLQSSDFQEAIPDRPSTVTRVKIVLIESYQ</sequence>
<dbReference type="OrthoDB" id="672896at2"/>
<proteinExistence type="predicted"/>
<reference evidence="2 3" key="1">
    <citation type="submission" date="2019-11" db="EMBL/GenBank/DDBJ databases">
        <title>Pedobacter petrophilus genome.</title>
        <authorList>
            <person name="Feldbauer M.J."/>
            <person name="Newman J.D."/>
        </authorList>
    </citation>
    <scope>NUCLEOTIDE SEQUENCE [LARGE SCALE GENOMIC DNA]</scope>
    <source>
        <strain evidence="2 3">LMG 29686</strain>
    </source>
</reference>
<evidence type="ECO:0008006" key="4">
    <source>
        <dbReference type="Google" id="ProtNLM"/>
    </source>
</evidence>
<dbReference type="AlphaFoldDB" id="A0A7K0FU21"/>
<evidence type="ECO:0000256" key="1">
    <source>
        <dbReference type="SAM" id="SignalP"/>
    </source>
</evidence>
<dbReference type="RefSeq" id="WP_154278989.1">
    <property type="nucleotide sequence ID" value="NZ_JBHUJQ010000001.1"/>
</dbReference>
<keyword evidence="1" id="KW-0732">Signal</keyword>
<evidence type="ECO:0000313" key="3">
    <source>
        <dbReference type="Proteomes" id="UP000487757"/>
    </source>
</evidence>
<feature type="signal peptide" evidence="1">
    <location>
        <begin position="1"/>
        <end position="23"/>
    </location>
</feature>
<keyword evidence="3" id="KW-1185">Reference proteome</keyword>
<accession>A0A7K0FU21</accession>
<organism evidence="2 3">
    <name type="scientific">Pedobacter petrophilus</name>
    <dbReference type="NCBI Taxonomy" id="1908241"/>
    <lineage>
        <taxon>Bacteria</taxon>
        <taxon>Pseudomonadati</taxon>
        <taxon>Bacteroidota</taxon>
        <taxon>Sphingobacteriia</taxon>
        <taxon>Sphingobacteriales</taxon>
        <taxon>Sphingobacteriaceae</taxon>
        <taxon>Pedobacter</taxon>
    </lineage>
</organism>
<name>A0A7K0FU21_9SPHI</name>
<comment type="caution">
    <text evidence="2">The sequence shown here is derived from an EMBL/GenBank/DDBJ whole genome shotgun (WGS) entry which is preliminary data.</text>
</comment>
<dbReference type="PROSITE" id="PS51257">
    <property type="entry name" value="PROKAR_LIPOPROTEIN"/>
    <property type="match status" value="1"/>
</dbReference>
<gene>
    <name evidence="2" type="ORF">GJU39_01865</name>
</gene>
<feature type="chain" id="PRO_5029703594" description="DUF4249 family protein" evidence="1">
    <location>
        <begin position="24"/>
        <end position="134"/>
    </location>
</feature>